<keyword evidence="1" id="KW-0695">RNA-directed DNA polymerase</keyword>
<dbReference type="AlphaFoldDB" id="A0A5B6WYX1"/>
<name>A0A5B6WYX1_9ROSI</name>
<sequence>MARRCVGKRKRCTGGIEIYKVVWFSICARSRCGVEFAEKLAILMRLCIRLKNRGESKGSKENGGIQGDNRRV</sequence>
<dbReference type="EMBL" id="SMMG02000001">
    <property type="protein sequence ID" value="KAA3486688.1"/>
    <property type="molecule type" value="Genomic_DNA"/>
</dbReference>
<organism evidence="1 2">
    <name type="scientific">Gossypium australe</name>
    <dbReference type="NCBI Taxonomy" id="47621"/>
    <lineage>
        <taxon>Eukaryota</taxon>
        <taxon>Viridiplantae</taxon>
        <taxon>Streptophyta</taxon>
        <taxon>Embryophyta</taxon>
        <taxon>Tracheophyta</taxon>
        <taxon>Spermatophyta</taxon>
        <taxon>Magnoliopsida</taxon>
        <taxon>eudicotyledons</taxon>
        <taxon>Gunneridae</taxon>
        <taxon>Pentapetalae</taxon>
        <taxon>rosids</taxon>
        <taxon>malvids</taxon>
        <taxon>Malvales</taxon>
        <taxon>Malvaceae</taxon>
        <taxon>Malvoideae</taxon>
        <taxon>Gossypium</taxon>
    </lineage>
</organism>
<evidence type="ECO:0000313" key="2">
    <source>
        <dbReference type="Proteomes" id="UP000325315"/>
    </source>
</evidence>
<dbReference type="OrthoDB" id="428918at2759"/>
<proteinExistence type="predicted"/>
<keyword evidence="1" id="KW-0808">Transferase</keyword>
<comment type="caution">
    <text evidence="1">The sequence shown here is derived from an EMBL/GenBank/DDBJ whole genome shotgun (WGS) entry which is preliminary data.</text>
</comment>
<keyword evidence="1" id="KW-0548">Nucleotidyltransferase</keyword>
<reference evidence="2" key="1">
    <citation type="journal article" date="2019" name="Plant Biotechnol. J.">
        <title>Genome sequencing of the Australian wild diploid species Gossypium australe highlights disease resistance and delayed gland morphogenesis.</title>
        <authorList>
            <person name="Cai Y."/>
            <person name="Cai X."/>
            <person name="Wang Q."/>
            <person name="Wang P."/>
            <person name="Zhang Y."/>
            <person name="Cai C."/>
            <person name="Xu Y."/>
            <person name="Wang K."/>
            <person name="Zhou Z."/>
            <person name="Wang C."/>
            <person name="Geng S."/>
            <person name="Li B."/>
            <person name="Dong Q."/>
            <person name="Hou Y."/>
            <person name="Wang H."/>
            <person name="Ai P."/>
            <person name="Liu Z."/>
            <person name="Yi F."/>
            <person name="Sun M."/>
            <person name="An G."/>
            <person name="Cheng J."/>
            <person name="Zhang Y."/>
            <person name="Shi Q."/>
            <person name="Xie Y."/>
            <person name="Shi X."/>
            <person name="Chang Y."/>
            <person name="Huang F."/>
            <person name="Chen Y."/>
            <person name="Hong S."/>
            <person name="Mi L."/>
            <person name="Sun Q."/>
            <person name="Zhang L."/>
            <person name="Zhou B."/>
            <person name="Peng R."/>
            <person name="Zhang X."/>
            <person name="Liu F."/>
        </authorList>
    </citation>
    <scope>NUCLEOTIDE SEQUENCE [LARGE SCALE GENOMIC DNA]</scope>
    <source>
        <strain evidence="2">cv. PA1801</strain>
    </source>
</reference>
<protein>
    <submittedName>
        <fullName evidence="1">Reverse transcriptase</fullName>
    </submittedName>
</protein>
<accession>A0A5B6WYX1</accession>
<dbReference type="Proteomes" id="UP000325315">
    <property type="component" value="Unassembled WGS sequence"/>
</dbReference>
<evidence type="ECO:0000313" key="1">
    <source>
        <dbReference type="EMBL" id="KAA3486688.1"/>
    </source>
</evidence>
<dbReference type="GO" id="GO:0003964">
    <property type="term" value="F:RNA-directed DNA polymerase activity"/>
    <property type="evidence" value="ECO:0007669"/>
    <property type="project" value="UniProtKB-KW"/>
</dbReference>
<keyword evidence="2" id="KW-1185">Reference proteome</keyword>
<gene>
    <name evidence="1" type="ORF">EPI10_030570</name>
</gene>